<dbReference type="EMBL" id="BARU01035471">
    <property type="protein sequence ID" value="GAH80974.1"/>
    <property type="molecule type" value="Genomic_DNA"/>
</dbReference>
<proteinExistence type="predicted"/>
<gene>
    <name evidence="1" type="ORF">S03H2_55523</name>
</gene>
<feature type="non-terminal residue" evidence="1">
    <location>
        <position position="31"/>
    </location>
</feature>
<sequence>MGFKKIDHDELKTEISPNFLGIPIREGGKLI</sequence>
<dbReference type="AlphaFoldDB" id="X1JRU2"/>
<comment type="caution">
    <text evidence="1">The sequence shown here is derived from an EMBL/GenBank/DDBJ whole genome shotgun (WGS) entry which is preliminary data.</text>
</comment>
<protein>
    <submittedName>
        <fullName evidence="1">Uncharacterized protein</fullName>
    </submittedName>
</protein>
<name>X1JRU2_9ZZZZ</name>
<accession>X1JRU2</accession>
<reference evidence="1" key="1">
    <citation type="journal article" date="2014" name="Front. Microbiol.">
        <title>High frequency of phylogenetically diverse reductive dehalogenase-homologous genes in deep subseafloor sedimentary metagenomes.</title>
        <authorList>
            <person name="Kawai M."/>
            <person name="Futagami T."/>
            <person name="Toyoda A."/>
            <person name="Takaki Y."/>
            <person name="Nishi S."/>
            <person name="Hori S."/>
            <person name="Arai W."/>
            <person name="Tsubouchi T."/>
            <person name="Morono Y."/>
            <person name="Uchiyama I."/>
            <person name="Ito T."/>
            <person name="Fujiyama A."/>
            <person name="Inagaki F."/>
            <person name="Takami H."/>
        </authorList>
    </citation>
    <scope>NUCLEOTIDE SEQUENCE</scope>
    <source>
        <strain evidence="1">Expedition CK06-06</strain>
    </source>
</reference>
<evidence type="ECO:0000313" key="1">
    <source>
        <dbReference type="EMBL" id="GAH80974.1"/>
    </source>
</evidence>
<organism evidence="1">
    <name type="scientific">marine sediment metagenome</name>
    <dbReference type="NCBI Taxonomy" id="412755"/>
    <lineage>
        <taxon>unclassified sequences</taxon>
        <taxon>metagenomes</taxon>
        <taxon>ecological metagenomes</taxon>
    </lineage>
</organism>